<dbReference type="SUPFAM" id="SSF69118">
    <property type="entry name" value="AhpD-like"/>
    <property type="match status" value="1"/>
</dbReference>
<dbReference type="PANTHER" id="PTHR34846:SF10">
    <property type="entry name" value="CYTOPLASMIC PROTEIN"/>
    <property type="match status" value="1"/>
</dbReference>
<dbReference type="InterPro" id="IPR003779">
    <property type="entry name" value="CMD-like"/>
</dbReference>
<gene>
    <name evidence="2" type="ORF">ACHIPZ_16050</name>
</gene>
<dbReference type="EMBL" id="JBIMSO010000055">
    <property type="protein sequence ID" value="MFH5209693.1"/>
    <property type="molecule type" value="Genomic_DNA"/>
</dbReference>
<proteinExistence type="predicted"/>
<evidence type="ECO:0000313" key="2">
    <source>
        <dbReference type="EMBL" id="MFH5209693.1"/>
    </source>
</evidence>
<dbReference type="Pfam" id="PF02627">
    <property type="entry name" value="CMD"/>
    <property type="match status" value="1"/>
</dbReference>
<evidence type="ECO:0000313" key="3">
    <source>
        <dbReference type="Proteomes" id="UP001609175"/>
    </source>
</evidence>
<dbReference type="PANTHER" id="PTHR34846">
    <property type="entry name" value="4-CARBOXYMUCONOLACTONE DECARBOXYLASE FAMILY PROTEIN (AFU_ORTHOLOGUE AFUA_6G11590)"/>
    <property type="match status" value="1"/>
</dbReference>
<evidence type="ECO:0000259" key="1">
    <source>
        <dbReference type="Pfam" id="PF02627"/>
    </source>
</evidence>
<dbReference type="RefSeq" id="WP_233528783.1">
    <property type="nucleotide sequence ID" value="NZ_JBIMSO010000055.1"/>
</dbReference>
<reference evidence="2 3" key="1">
    <citation type="submission" date="2024-10" db="EMBL/GenBank/DDBJ databases">
        <authorList>
            <person name="Riesco R."/>
        </authorList>
    </citation>
    <scope>NUCLEOTIDE SEQUENCE [LARGE SCALE GENOMIC DNA]</scope>
    <source>
        <strain evidence="2 3">NCIMB 15449</strain>
    </source>
</reference>
<dbReference type="NCBIfam" id="TIGR00778">
    <property type="entry name" value="ahpD_dom"/>
    <property type="match status" value="1"/>
</dbReference>
<dbReference type="InterPro" id="IPR004675">
    <property type="entry name" value="AhpD_core"/>
</dbReference>
<comment type="caution">
    <text evidence="2">The sequence shown here is derived from an EMBL/GenBank/DDBJ whole genome shotgun (WGS) entry which is preliminary data.</text>
</comment>
<organism evidence="2 3">
    <name type="scientific">Antrihabitans spumae</name>
    <dbReference type="NCBI Taxonomy" id="3373370"/>
    <lineage>
        <taxon>Bacteria</taxon>
        <taxon>Bacillati</taxon>
        <taxon>Actinomycetota</taxon>
        <taxon>Actinomycetes</taxon>
        <taxon>Mycobacteriales</taxon>
        <taxon>Nocardiaceae</taxon>
        <taxon>Antrihabitans</taxon>
    </lineage>
</organism>
<accession>A0ABW7JPH9</accession>
<dbReference type="Proteomes" id="UP001609175">
    <property type="component" value="Unassembled WGS sequence"/>
</dbReference>
<feature type="domain" description="Carboxymuconolactone decarboxylase-like" evidence="1">
    <location>
        <begin position="20"/>
        <end position="92"/>
    </location>
</feature>
<dbReference type="InterPro" id="IPR029032">
    <property type="entry name" value="AhpD-like"/>
</dbReference>
<dbReference type="Gene3D" id="1.20.1290.10">
    <property type="entry name" value="AhpD-like"/>
    <property type="match status" value="1"/>
</dbReference>
<name>A0ABW7JPH9_9NOCA</name>
<sequence>MSTRFTIGDVSPEGLRKLVGLEMYGQKEVESDLIELIKLRASQLNGCAFCVDMHSVDMQKKGTPDRKIFAVSAWKEATFFDDRERLTLELTEAVTHIGAGGVDDDLWARANKEFGDKGLSDMILAIATINVWNRIAVATHQAPPPLES</sequence>
<protein>
    <submittedName>
        <fullName evidence="2">Carboxymuconolactone decarboxylase family protein</fullName>
    </submittedName>
</protein>